<dbReference type="FunFam" id="3.40.109.10:FF:000001">
    <property type="entry name" value="Nitroreductase family"/>
    <property type="match status" value="1"/>
</dbReference>
<dbReference type="GO" id="GO:0005634">
    <property type="term" value="C:nucleus"/>
    <property type="evidence" value="ECO:0007669"/>
    <property type="project" value="UniProtKB-SubCell"/>
</dbReference>
<evidence type="ECO:0000256" key="5">
    <source>
        <dbReference type="ARBA" id="ARBA00023002"/>
    </source>
</evidence>
<evidence type="ECO:0000259" key="7">
    <source>
        <dbReference type="Pfam" id="PF00881"/>
    </source>
</evidence>
<keyword evidence="4" id="KW-0963">Cytoplasm</keyword>
<dbReference type="PANTHER" id="PTHR43035:SF1">
    <property type="entry name" value="FATTY ACID REPRESSION MUTANT PROTEIN 2-RELATED"/>
    <property type="match status" value="1"/>
</dbReference>
<evidence type="ECO:0000256" key="2">
    <source>
        <dbReference type="ARBA" id="ARBA00004496"/>
    </source>
</evidence>
<reference evidence="9" key="5">
    <citation type="submission" date="2018-04" db="UniProtKB">
        <authorList>
            <consortium name="EnsemblFungi"/>
        </authorList>
    </citation>
    <scope>IDENTIFICATION</scope>
    <source>
        <strain evidence="9">R3-111a-1</strain>
    </source>
</reference>
<evidence type="ECO:0000313" key="9">
    <source>
        <dbReference type="EnsemblFungi" id="EJT76463"/>
    </source>
</evidence>
<sequence length="200" mass="22184">MAAAFLDAVRSRRSLYELDKKLPIGQDLIKWIVNESIQAVPSAFNSQSNRAVVLFGAEHDRLWDLIGDVLKARISPEKWVEASEGMDGFKAAAGTVLFFVDESVINRFQENIPSYAQNFPTWATQSDGMLQHTVWTALEAEGLGASLQHYNPIIDDKVADAWDLPDTWRLSSQLVFGGRVGGPENKESGPLSDKIRFFGA</sequence>
<comment type="subcellular location">
    <subcellularLocation>
        <location evidence="2">Cytoplasm</location>
    </subcellularLocation>
    <subcellularLocation>
        <location evidence="1">Nucleus</location>
    </subcellularLocation>
</comment>
<dbReference type="RefSeq" id="XP_009222463.1">
    <property type="nucleotide sequence ID" value="XM_009224199.1"/>
</dbReference>
<evidence type="ECO:0000256" key="1">
    <source>
        <dbReference type="ARBA" id="ARBA00004123"/>
    </source>
</evidence>
<dbReference type="GeneID" id="20346840"/>
<dbReference type="EMBL" id="GL385397">
    <property type="protein sequence ID" value="EJT76463.1"/>
    <property type="molecule type" value="Genomic_DNA"/>
</dbReference>
<dbReference type="Proteomes" id="UP000006039">
    <property type="component" value="Unassembled WGS sequence"/>
</dbReference>
<dbReference type="GO" id="GO:0005737">
    <property type="term" value="C:cytoplasm"/>
    <property type="evidence" value="ECO:0007669"/>
    <property type="project" value="UniProtKB-SubCell"/>
</dbReference>
<dbReference type="CDD" id="cd02140">
    <property type="entry name" value="Frm2-like"/>
    <property type="match status" value="1"/>
</dbReference>
<reference evidence="9" key="4">
    <citation type="journal article" date="2015" name="G3 (Bethesda)">
        <title>Genome sequences of three phytopathogenic species of the Magnaporthaceae family of fungi.</title>
        <authorList>
            <person name="Okagaki L.H."/>
            <person name="Nunes C.C."/>
            <person name="Sailsbery J."/>
            <person name="Clay B."/>
            <person name="Brown D."/>
            <person name="John T."/>
            <person name="Oh Y."/>
            <person name="Young N."/>
            <person name="Fitzgerald M."/>
            <person name="Haas B.J."/>
            <person name="Zeng Q."/>
            <person name="Young S."/>
            <person name="Adiconis X."/>
            <person name="Fan L."/>
            <person name="Levin J.Z."/>
            <person name="Mitchell T.K."/>
            <person name="Okubara P.A."/>
            <person name="Farman M.L."/>
            <person name="Kohn L.M."/>
            <person name="Birren B."/>
            <person name="Ma L.-J."/>
            <person name="Dean R.A."/>
        </authorList>
    </citation>
    <scope>NUCLEOTIDE SEQUENCE</scope>
    <source>
        <strain evidence="9">R3-111a-1</strain>
    </source>
</reference>
<dbReference type="FunCoup" id="J3NYN0">
    <property type="interactions" value="18"/>
</dbReference>
<protein>
    <recommendedName>
        <fullName evidence="7">Nitroreductase domain-containing protein</fullName>
    </recommendedName>
</protein>
<comment type="similarity">
    <text evidence="3">Belongs to the nitroreductase family.</text>
</comment>
<dbReference type="VEuPathDB" id="FungiDB:GGTG_06382"/>
<dbReference type="EnsemblFungi" id="EJT76463">
    <property type="protein sequence ID" value="EJT76463"/>
    <property type="gene ID" value="GGTG_06382"/>
</dbReference>
<dbReference type="Pfam" id="PF00881">
    <property type="entry name" value="Nitroreductase"/>
    <property type="match status" value="1"/>
</dbReference>
<evidence type="ECO:0000256" key="6">
    <source>
        <dbReference type="ARBA" id="ARBA00023242"/>
    </source>
</evidence>
<evidence type="ECO:0000256" key="4">
    <source>
        <dbReference type="ARBA" id="ARBA00022490"/>
    </source>
</evidence>
<dbReference type="HOGENOM" id="CLU_073125_1_0_1"/>
<organism evidence="8">
    <name type="scientific">Gaeumannomyces tritici (strain R3-111a-1)</name>
    <name type="common">Wheat and barley take-all root rot fungus</name>
    <name type="synonym">Gaeumannomyces graminis var. tritici</name>
    <dbReference type="NCBI Taxonomy" id="644352"/>
    <lineage>
        <taxon>Eukaryota</taxon>
        <taxon>Fungi</taxon>
        <taxon>Dikarya</taxon>
        <taxon>Ascomycota</taxon>
        <taxon>Pezizomycotina</taxon>
        <taxon>Sordariomycetes</taxon>
        <taxon>Sordariomycetidae</taxon>
        <taxon>Magnaporthales</taxon>
        <taxon>Magnaporthaceae</taxon>
        <taxon>Gaeumannomyces</taxon>
    </lineage>
</organism>
<name>J3NYN0_GAET3</name>
<evidence type="ECO:0000313" key="10">
    <source>
        <dbReference type="Proteomes" id="UP000006039"/>
    </source>
</evidence>
<dbReference type="STRING" id="644352.J3NYN0"/>
<dbReference type="InterPro" id="IPR029479">
    <property type="entry name" value="Nitroreductase"/>
</dbReference>
<evidence type="ECO:0000313" key="8">
    <source>
        <dbReference type="EMBL" id="EJT76463.1"/>
    </source>
</evidence>
<dbReference type="eggNOG" id="ENOG502RYI9">
    <property type="taxonomic scope" value="Eukaryota"/>
</dbReference>
<feature type="domain" description="Nitroreductase" evidence="7">
    <location>
        <begin position="9"/>
        <end position="177"/>
    </location>
</feature>
<dbReference type="Gene3D" id="3.40.109.10">
    <property type="entry name" value="NADH Oxidase"/>
    <property type="match status" value="1"/>
</dbReference>
<dbReference type="InterPro" id="IPR000415">
    <property type="entry name" value="Nitroreductase-like"/>
</dbReference>
<accession>J3NYN0</accession>
<gene>
    <name evidence="9" type="primary">20346840</name>
    <name evidence="8" type="ORF">GGTG_06382</name>
</gene>
<dbReference type="GO" id="GO:0016491">
    <property type="term" value="F:oxidoreductase activity"/>
    <property type="evidence" value="ECO:0007669"/>
    <property type="project" value="UniProtKB-KW"/>
</dbReference>
<keyword evidence="5" id="KW-0560">Oxidoreductase</keyword>
<keyword evidence="6" id="KW-0539">Nucleus</keyword>
<dbReference type="PANTHER" id="PTHR43035">
    <property type="entry name" value="FATTY ACID REPRESSION MUTANT PROTEIN 2-RELATED"/>
    <property type="match status" value="1"/>
</dbReference>
<dbReference type="SUPFAM" id="SSF55469">
    <property type="entry name" value="FMN-dependent nitroreductase-like"/>
    <property type="match status" value="1"/>
</dbReference>
<keyword evidence="10" id="KW-1185">Reference proteome</keyword>
<reference evidence="10" key="1">
    <citation type="submission" date="2010-07" db="EMBL/GenBank/DDBJ databases">
        <title>The genome sequence of Gaeumannomyces graminis var. tritici strain R3-111a-1.</title>
        <authorList>
            <consortium name="The Broad Institute Genome Sequencing Platform"/>
            <person name="Ma L.-J."/>
            <person name="Dead R."/>
            <person name="Young S."/>
            <person name="Zeng Q."/>
            <person name="Koehrsen M."/>
            <person name="Alvarado L."/>
            <person name="Berlin A."/>
            <person name="Chapman S.B."/>
            <person name="Chen Z."/>
            <person name="Freedman E."/>
            <person name="Gellesch M."/>
            <person name="Goldberg J."/>
            <person name="Griggs A."/>
            <person name="Gujja S."/>
            <person name="Heilman E.R."/>
            <person name="Heiman D."/>
            <person name="Hepburn T."/>
            <person name="Howarth C."/>
            <person name="Jen D."/>
            <person name="Larson L."/>
            <person name="Mehta T."/>
            <person name="Neiman D."/>
            <person name="Pearson M."/>
            <person name="Roberts A."/>
            <person name="Saif S."/>
            <person name="Shea T."/>
            <person name="Shenoy N."/>
            <person name="Sisk P."/>
            <person name="Stolte C."/>
            <person name="Sykes S."/>
            <person name="Walk T."/>
            <person name="White J."/>
            <person name="Yandava C."/>
            <person name="Haas B."/>
            <person name="Nusbaum C."/>
            <person name="Birren B."/>
        </authorList>
    </citation>
    <scope>NUCLEOTIDE SEQUENCE [LARGE SCALE GENOMIC DNA]</scope>
    <source>
        <strain evidence="10">R3-111a-1</strain>
    </source>
</reference>
<dbReference type="InterPro" id="IPR033877">
    <property type="entry name" value="Frm2/Hbn1"/>
</dbReference>
<evidence type="ECO:0000256" key="3">
    <source>
        <dbReference type="ARBA" id="ARBA00007118"/>
    </source>
</evidence>
<reference evidence="8" key="3">
    <citation type="submission" date="2010-09" db="EMBL/GenBank/DDBJ databases">
        <title>Annotation of Gaeumannomyces graminis var. tritici R3-111a-1.</title>
        <authorList>
            <consortium name="The Broad Institute Genome Sequencing Platform"/>
            <person name="Ma L.-J."/>
            <person name="Dead R."/>
            <person name="Young S.K."/>
            <person name="Zeng Q."/>
            <person name="Gargeya S."/>
            <person name="Fitzgerald M."/>
            <person name="Haas B."/>
            <person name="Abouelleil A."/>
            <person name="Alvarado L."/>
            <person name="Arachchi H.M."/>
            <person name="Berlin A."/>
            <person name="Brown A."/>
            <person name="Chapman S.B."/>
            <person name="Chen Z."/>
            <person name="Dunbar C."/>
            <person name="Freedman E."/>
            <person name="Gearin G."/>
            <person name="Gellesch M."/>
            <person name="Goldberg J."/>
            <person name="Griggs A."/>
            <person name="Gujja S."/>
            <person name="Heiman D."/>
            <person name="Howarth C."/>
            <person name="Larson L."/>
            <person name="Lui A."/>
            <person name="MacDonald P.J.P."/>
            <person name="Mehta T."/>
            <person name="Montmayeur A."/>
            <person name="Murphy C."/>
            <person name="Neiman D."/>
            <person name="Pearson M."/>
            <person name="Priest M."/>
            <person name="Roberts A."/>
            <person name="Saif S."/>
            <person name="Shea T."/>
            <person name="Shenoy N."/>
            <person name="Sisk P."/>
            <person name="Stolte C."/>
            <person name="Sykes S."/>
            <person name="Yandava C."/>
            <person name="Wortman J."/>
            <person name="Nusbaum C."/>
            <person name="Birren B."/>
        </authorList>
    </citation>
    <scope>NUCLEOTIDE SEQUENCE</scope>
    <source>
        <strain evidence="8">R3-111a-1</strain>
    </source>
</reference>
<dbReference type="AlphaFoldDB" id="J3NYN0"/>
<dbReference type="GO" id="GO:0034599">
    <property type="term" value="P:cellular response to oxidative stress"/>
    <property type="evidence" value="ECO:0007669"/>
    <property type="project" value="InterPro"/>
</dbReference>
<reference evidence="8" key="2">
    <citation type="submission" date="2010-07" db="EMBL/GenBank/DDBJ databases">
        <authorList>
            <consortium name="The Broad Institute Genome Sequencing Platform"/>
            <consortium name="Broad Institute Genome Sequencing Center for Infectious Disease"/>
            <person name="Ma L.-J."/>
            <person name="Dead R."/>
            <person name="Young S."/>
            <person name="Zeng Q."/>
            <person name="Koehrsen M."/>
            <person name="Alvarado L."/>
            <person name="Berlin A."/>
            <person name="Chapman S.B."/>
            <person name="Chen Z."/>
            <person name="Freedman E."/>
            <person name="Gellesch M."/>
            <person name="Goldberg J."/>
            <person name="Griggs A."/>
            <person name="Gujja S."/>
            <person name="Heilman E.R."/>
            <person name="Heiman D."/>
            <person name="Hepburn T."/>
            <person name="Howarth C."/>
            <person name="Jen D."/>
            <person name="Larson L."/>
            <person name="Mehta T."/>
            <person name="Neiman D."/>
            <person name="Pearson M."/>
            <person name="Roberts A."/>
            <person name="Saif S."/>
            <person name="Shea T."/>
            <person name="Shenoy N."/>
            <person name="Sisk P."/>
            <person name="Stolte C."/>
            <person name="Sykes S."/>
            <person name="Walk T."/>
            <person name="White J."/>
            <person name="Yandava C."/>
            <person name="Haas B."/>
            <person name="Nusbaum C."/>
            <person name="Birren B."/>
        </authorList>
    </citation>
    <scope>NUCLEOTIDE SEQUENCE</scope>
    <source>
        <strain evidence="8">R3-111a-1</strain>
    </source>
</reference>
<dbReference type="OrthoDB" id="2138173at2759"/>
<proteinExistence type="inferred from homology"/>